<dbReference type="PROSITE" id="PS50172">
    <property type="entry name" value="BRCT"/>
    <property type="match status" value="1"/>
</dbReference>
<feature type="compositionally biased region" description="Polar residues" evidence="7">
    <location>
        <begin position="903"/>
        <end position="913"/>
    </location>
</feature>
<evidence type="ECO:0000256" key="6">
    <source>
        <dbReference type="ARBA" id="ARBA00023242"/>
    </source>
</evidence>
<dbReference type="Gene3D" id="3.40.220.10">
    <property type="entry name" value="Leucine Aminopeptidase, subunit E, domain 1"/>
    <property type="match status" value="1"/>
</dbReference>
<dbReference type="GO" id="GO:0006281">
    <property type="term" value="P:DNA repair"/>
    <property type="evidence" value="ECO:0007669"/>
    <property type="project" value="InterPro"/>
</dbReference>
<dbReference type="GO" id="GO:0003678">
    <property type="term" value="F:DNA helicase activity"/>
    <property type="evidence" value="ECO:0007669"/>
    <property type="project" value="InterPro"/>
</dbReference>
<comment type="similarity">
    <text evidence="2">Belongs to the SNF2/RAD54 helicase family.</text>
</comment>
<dbReference type="Pfam" id="PF00271">
    <property type="entry name" value="Helicase_C"/>
    <property type="match status" value="1"/>
</dbReference>
<dbReference type="SUPFAM" id="SSF52540">
    <property type="entry name" value="P-loop containing nucleoside triphosphate hydrolases"/>
    <property type="match status" value="2"/>
</dbReference>
<evidence type="ECO:0000313" key="12">
    <source>
        <dbReference type="Proteomes" id="UP000823561"/>
    </source>
</evidence>
<feature type="compositionally biased region" description="Low complexity" evidence="7">
    <location>
        <begin position="921"/>
        <end position="940"/>
    </location>
</feature>
<organism evidence="11 12">
    <name type="scientific">Alosa alosa</name>
    <name type="common">allis shad</name>
    <dbReference type="NCBI Taxonomy" id="278164"/>
    <lineage>
        <taxon>Eukaryota</taxon>
        <taxon>Metazoa</taxon>
        <taxon>Chordata</taxon>
        <taxon>Craniata</taxon>
        <taxon>Vertebrata</taxon>
        <taxon>Euteleostomi</taxon>
        <taxon>Actinopterygii</taxon>
        <taxon>Neopterygii</taxon>
        <taxon>Teleostei</taxon>
        <taxon>Clupei</taxon>
        <taxon>Clupeiformes</taxon>
        <taxon>Clupeoidei</taxon>
        <taxon>Clupeidae</taxon>
        <taxon>Alosa</taxon>
    </lineage>
</organism>
<evidence type="ECO:0000256" key="4">
    <source>
        <dbReference type="ARBA" id="ARBA00022801"/>
    </source>
</evidence>
<dbReference type="Proteomes" id="UP000823561">
    <property type="component" value="Chromosome 9"/>
</dbReference>
<dbReference type="EMBL" id="JADWDJ010000009">
    <property type="protein sequence ID" value="KAG5275956.1"/>
    <property type="molecule type" value="Genomic_DNA"/>
</dbReference>
<feature type="domain" description="Helicase ATP-binding" evidence="9">
    <location>
        <begin position="46"/>
        <end position="211"/>
    </location>
</feature>
<feature type="domain" description="Helicase C-terminal" evidence="10">
    <location>
        <begin position="339"/>
        <end position="493"/>
    </location>
</feature>
<dbReference type="SUPFAM" id="SSF52949">
    <property type="entry name" value="Macro domain-like"/>
    <property type="match status" value="1"/>
</dbReference>
<reference evidence="11" key="1">
    <citation type="submission" date="2020-10" db="EMBL/GenBank/DDBJ databases">
        <title>Chromosome-scale genome assembly of the Allis shad, Alosa alosa.</title>
        <authorList>
            <person name="Margot Z."/>
            <person name="Christophe K."/>
            <person name="Cabau C."/>
            <person name="Louis A."/>
            <person name="Berthelot C."/>
            <person name="Parey E."/>
            <person name="Roest Crollius H."/>
            <person name="Montfort J."/>
            <person name="Robinson-Rechavi M."/>
            <person name="Bucao C."/>
            <person name="Bouchez O."/>
            <person name="Gislard M."/>
            <person name="Lluch J."/>
            <person name="Milhes M."/>
            <person name="Lampietro C."/>
            <person name="Lopez Roques C."/>
            <person name="Donnadieu C."/>
            <person name="Braasch I."/>
            <person name="Desvignes T."/>
            <person name="Postlethwait J."/>
            <person name="Bobe J."/>
            <person name="Guiguen Y."/>
        </authorList>
    </citation>
    <scope>NUCLEOTIDE SEQUENCE</scope>
    <source>
        <strain evidence="11">M-15738</strain>
        <tissue evidence="11">Blood</tissue>
    </source>
</reference>
<keyword evidence="3" id="KW-0547">Nucleotide-binding</keyword>
<dbReference type="InterPro" id="IPR027417">
    <property type="entry name" value="P-loop_NTPase"/>
</dbReference>
<name>A0AAV6GQ81_9TELE</name>
<dbReference type="SMART" id="SM00490">
    <property type="entry name" value="HELICc"/>
    <property type="match status" value="1"/>
</dbReference>
<dbReference type="FunFam" id="3.40.50.10810:FF:000037">
    <property type="entry name" value="chromodomain-helicase-DNA-binding protein 1-like isoform X1"/>
    <property type="match status" value="1"/>
</dbReference>
<dbReference type="Pfam" id="PF00176">
    <property type="entry name" value="SNF2-rel_dom"/>
    <property type="match status" value="1"/>
</dbReference>
<proteinExistence type="inferred from homology"/>
<dbReference type="GO" id="GO:0005524">
    <property type="term" value="F:ATP binding"/>
    <property type="evidence" value="ECO:0007669"/>
    <property type="project" value="UniProtKB-KW"/>
</dbReference>
<keyword evidence="6" id="KW-0539">Nucleus</keyword>
<keyword evidence="12" id="KW-1185">Reference proteome</keyword>
<feature type="compositionally biased region" description="Acidic residues" evidence="7">
    <location>
        <begin position="540"/>
        <end position="557"/>
    </location>
</feature>
<dbReference type="InterPro" id="IPR014001">
    <property type="entry name" value="Helicase_ATP-bd"/>
</dbReference>
<dbReference type="GO" id="GO:0005634">
    <property type="term" value="C:nucleus"/>
    <property type="evidence" value="ECO:0007669"/>
    <property type="project" value="UniProtKB-SubCell"/>
</dbReference>
<dbReference type="InterPro" id="IPR043472">
    <property type="entry name" value="Macro_dom-like"/>
</dbReference>
<dbReference type="SUPFAM" id="SSF52113">
    <property type="entry name" value="BRCT domain"/>
    <property type="match status" value="1"/>
</dbReference>
<gene>
    <name evidence="11" type="ORF">AALO_G00126370</name>
</gene>
<evidence type="ECO:0000256" key="7">
    <source>
        <dbReference type="SAM" id="MobiDB-lite"/>
    </source>
</evidence>
<keyword evidence="4" id="KW-0378">Hydrolase</keyword>
<comment type="caution">
    <text evidence="11">The sequence shown here is derived from an EMBL/GenBank/DDBJ whole genome shotgun (WGS) entry which is preliminary data.</text>
</comment>
<sequence>MSTFVRRASKIPEKVLSDLDENDLKRWGLTGIQLRSYQLDGVRWLTQCLKHQEGCILGDEMGLGKTCQTISLLVYTKGALGKAGPFLVLSPLSVLENWRQEMQRFSPGLSVVCYTGDKEKRAELQTELLDNGHFHVLLTTYEMCLKDSSFLKRWKWKILVVDEAHRLKNQNSLLHQTLNQFSVGFRVLLTGTPIQNNLKEVYSLLSFIQPSLFPADDADDFVSTYADIQTDSALAPELHRILEPFLLRRVKAEVAAELPKKTELVVFHGMSALQKKYYKAILMKDLDAFGAEQAGKTRLLNILMQLRKCVDHPYLFDGVEPEPFEMGEHLVEASGKLFLLDSILAYLCKEGHRVLLFSQMTRMLDILQDYLEYRGYSYERLDGSVRGEERNLAIKNFSTKDVFVFLLSTKAGGVGMNLTAADTVIFVDSDFNPQNDLQAAARAHRIGQTRTVKVIRLVGRDTVEEIIYRRAISKLQLTNTVIEGGRFSLLDQAQSAANGLQLSDILKFGVDKLLASDESSVQDVELGLILGQSRDGQWLTEDDPVPSTEDEDTESDTDGQNHMYYFEGKDYSRDPSAEDQEAFSSLLQEQLDQLQEAGSEGRALRGNIGASLAGPLRSPLKLKRPLSTTRTLWRPLKPLKLGSTAELEERRQRRQEATAKRAKLMEDRRKRQEEQRQRKKMAWWETCGYTSTCLPALDSEGEEEEEEDEDDDAASGCSTDSEHMAIRYVLGDVTHPNVAQEDAIIVHCVDDSGRWGRGGLFTALELRSDEPRKQYELAGDMKDLKLGHVLFFPIDDKQSRLDGKDHLALIVAQMRDKANNLSGIQLSALEEGLRKISKVAKDKRASVHLPRIGHATKAFNWYGTERLIRKHLVTRGIPTSIYYYRRASSSTPSTSAHRPAGDQSVSPPAQTALLSPPDSPASPASQRSSSPGGAARGDGSVEPAGSGHSTATTTFSLSDFMSGVRVFFYNMAASDKKRLSRHLIAYPFRVKQELVCLNHNCTYDGDEEDIMSSHVTHIVAEVDNPAYTQELRELVRHYPQAVAVNKTWLESCFSKQKKVSSSSFLHKLQ</sequence>
<dbReference type="CDD" id="cd03331">
    <property type="entry name" value="Macro_Poa1p-like_SNF2"/>
    <property type="match status" value="1"/>
</dbReference>
<dbReference type="AlphaFoldDB" id="A0AAV6GQ81"/>
<dbReference type="PROSITE" id="PS51194">
    <property type="entry name" value="HELICASE_CTER"/>
    <property type="match status" value="1"/>
</dbReference>
<dbReference type="InterPro" id="IPR001357">
    <property type="entry name" value="BRCT_dom"/>
</dbReference>
<dbReference type="Gene3D" id="3.40.50.10810">
    <property type="entry name" value="Tandem AAA-ATPase domain"/>
    <property type="match status" value="1"/>
</dbReference>
<evidence type="ECO:0000259" key="10">
    <source>
        <dbReference type="PROSITE" id="PS51194"/>
    </source>
</evidence>
<dbReference type="InterPro" id="IPR049730">
    <property type="entry name" value="SNF2/RAD54-like_C"/>
</dbReference>
<feature type="domain" description="BRCT" evidence="8">
    <location>
        <begin position="956"/>
        <end position="1066"/>
    </location>
</feature>
<accession>A0AAV6GQ81</accession>
<evidence type="ECO:0000256" key="2">
    <source>
        <dbReference type="ARBA" id="ARBA00007025"/>
    </source>
</evidence>
<feature type="compositionally biased region" description="Acidic residues" evidence="7">
    <location>
        <begin position="699"/>
        <end position="713"/>
    </location>
</feature>
<dbReference type="GO" id="GO:0016787">
    <property type="term" value="F:hydrolase activity"/>
    <property type="evidence" value="ECO:0007669"/>
    <property type="project" value="UniProtKB-KW"/>
</dbReference>
<dbReference type="FunFam" id="3.40.50.300:FF:001488">
    <property type="entry name" value="Putative helicase CHR10"/>
    <property type="match status" value="1"/>
</dbReference>
<protein>
    <recommendedName>
        <fullName evidence="13">Chromodomain-helicase-DNA-binding protein 1-like</fullName>
    </recommendedName>
</protein>
<feature type="compositionally biased region" description="Basic and acidic residues" evidence="7">
    <location>
        <begin position="647"/>
        <end position="676"/>
    </location>
</feature>
<dbReference type="CDD" id="cd18006">
    <property type="entry name" value="DEXHc_CHD1L"/>
    <property type="match status" value="1"/>
</dbReference>
<dbReference type="InterPro" id="IPR031053">
    <property type="entry name" value="ALC1"/>
</dbReference>
<dbReference type="Gene3D" id="3.40.50.10190">
    <property type="entry name" value="BRCT domain"/>
    <property type="match status" value="1"/>
</dbReference>
<feature type="region of interest" description="Disordered" evidence="7">
    <location>
        <begin position="890"/>
        <end position="948"/>
    </location>
</feature>
<evidence type="ECO:0008006" key="13">
    <source>
        <dbReference type="Google" id="ProtNLM"/>
    </source>
</evidence>
<feature type="compositionally biased region" description="Basic and acidic residues" evidence="7">
    <location>
        <begin position="567"/>
        <end position="576"/>
    </location>
</feature>
<feature type="region of interest" description="Disordered" evidence="7">
    <location>
        <begin position="697"/>
        <end position="718"/>
    </location>
</feature>
<dbReference type="Gene3D" id="3.40.50.300">
    <property type="entry name" value="P-loop containing nucleotide triphosphate hydrolases"/>
    <property type="match status" value="1"/>
</dbReference>
<dbReference type="InterPro" id="IPR038718">
    <property type="entry name" value="SNF2-like_sf"/>
</dbReference>
<comment type="subcellular location">
    <subcellularLocation>
        <location evidence="1">Nucleus</location>
    </subcellularLocation>
</comment>
<dbReference type="InterPro" id="IPR001650">
    <property type="entry name" value="Helicase_C-like"/>
</dbReference>
<dbReference type="GO" id="GO:0006338">
    <property type="term" value="P:chromatin remodeling"/>
    <property type="evidence" value="ECO:0007669"/>
    <property type="project" value="InterPro"/>
</dbReference>
<evidence type="ECO:0000313" key="11">
    <source>
        <dbReference type="EMBL" id="KAG5275956.1"/>
    </source>
</evidence>
<dbReference type="SMART" id="SM00487">
    <property type="entry name" value="DEXDc"/>
    <property type="match status" value="1"/>
</dbReference>
<evidence type="ECO:0000256" key="3">
    <source>
        <dbReference type="ARBA" id="ARBA00022741"/>
    </source>
</evidence>
<evidence type="ECO:0000259" key="8">
    <source>
        <dbReference type="PROSITE" id="PS50172"/>
    </source>
</evidence>
<feature type="region of interest" description="Disordered" evidence="7">
    <location>
        <begin position="644"/>
        <end position="677"/>
    </location>
</feature>
<dbReference type="PANTHER" id="PTHR47157:SF1">
    <property type="entry name" value="CHROMODOMAIN-HELICASE-DNA-BINDING PROTEIN 1-LIKE"/>
    <property type="match status" value="1"/>
</dbReference>
<dbReference type="PANTHER" id="PTHR47157">
    <property type="entry name" value="CHROMODOMAIN-HELICASE-DNA-BINDING PROTEIN 1-LIKE"/>
    <property type="match status" value="1"/>
</dbReference>
<evidence type="ECO:0000259" key="9">
    <source>
        <dbReference type="PROSITE" id="PS51192"/>
    </source>
</evidence>
<dbReference type="InterPro" id="IPR036420">
    <property type="entry name" value="BRCT_dom_sf"/>
</dbReference>
<dbReference type="CDD" id="cd18793">
    <property type="entry name" value="SF2_C_SNF"/>
    <property type="match status" value="1"/>
</dbReference>
<feature type="region of interest" description="Disordered" evidence="7">
    <location>
        <begin position="537"/>
        <end position="583"/>
    </location>
</feature>
<dbReference type="PROSITE" id="PS51192">
    <property type="entry name" value="HELICASE_ATP_BIND_1"/>
    <property type="match status" value="1"/>
</dbReference>
<evidence type="ECO:0000256" key="1">
    <source>
        <dbReference type="ARBA" id="ARBA00004123"/>
    </source>
</evidence>
<evidence type="ECO:0000256" key="5">
    <source>
        <dbReference type="ARBA" id="ARBA00022840"/>
    </source>
</evidence>
<keyword evidence="5" id="KW-0067">ATP-binding</keyword>
<dbReference type="InterPro" id="IPR000330">
    <property type="entry name" value="SNF2_N"/>
</dbReference>